<accession>A0AA43TWH2</accession>
<dbReference type="GO" id="GO:0000776">
    <property type="term" value="C:kinetochore"/>
    <property type="evidence" value="ECO:0007669"/>
    <property type="project" value="InterPro"/>
</dbReference>
<evidence type="ECO:0000256" key="2">
    <source>
        <dbReference type="SAM" id="MobiDB-lite"/>
    </source>
</evidence>
<feature type="compositionally biased region" description="Basic and acidic residues" evidence="2">
    <location>
        <begin position="178"/>
        <end position="187"/>
    </location>
</feature>
<keyword evidence="5" id="KW-1185">Reference proteome</keyword>
<dbReference type="InterPro" id="IPR037475">
    <property type="entry name" value="Sos7"/>
</dbReference>
<dbReference type="Pfam" id="PF20882">
    <property type="entry name" value="Sos7"/>
    <property type="match status" value="1"/>
</dbReference>
<gene>
    <name evidence="4" type="ORF">OHK93_006134</name>
</gene>
<dbReference type="PANTHER" id="PTHR37329:SF1">
    <property type="entry name" value="KINETOCHORE PROTEIN SOS7"/>
    <property type="match status" value="1"/>
</dbReference>
<evidence type="ECO:0000313" key="5">
    <source>
        <dbReference type="Proteomes" id="UP001161017"/>
    </source>
</evidence>
<dbReference type="GO" id="GO:0051315">
    <property type="term" value="P:attachment of mitotic spindle microtubules to kinetochore"/>
    <property type="evidence" value="ECO:0007669"/>
    <property type="project" value="TreeGrafter"/>
</dbReference>
<evidence type="ECO:0000256" key="1">
    <source>
        <dbReference type="SAM" id="Coils"/>
    </source>
</evidence>
<protein>
    <recommendedName>
        <fullName evidence="3">Kinetochore protein Sos7 coiled-coil domain-containing protein</fullName>
    </recommendedName>
</protein>
<keyword evidence="1" id="KW-0175">Coiled coil</keyword>
<evidence type="ECO:0000313" key="4">
    <source>
        <dbReference type="EMBL" id="MDI1486872.1"/>
    </source>
</evidence>
<organism evidence="4 5">
    <name type="scientific">Ramalina farinacea</name>
    <dbReference type="NCBI Taxonomy" id="258253"/>
    <lineage>
        <taxon>Eukaryota</taxon>
        <taxon>Fungi</taxon>
        <taxon>Dikarya</taxon>
        <taxon>Ascomycota</taxon>
        <taxon>Pezizomycotina</taxon>
        <taxon>Lecanoromycetes</taxon>
        <taxon>OSLEUM clade</taxon>
        <taxon>Lecanoromycetidae</taxon>
        <taxon>Lecanorales</taxon>
        <taxon>Lecanorineae</taxon>
        <taxon>Ramalinaceae</taxon>
        <taxon>Ramalina</taxon>
    </lineage>
</organism>
<name>A0AA43TWH2_9LECA</name>
<evidence type="ECO:0000259" key="3">
    <source>
        <dbReference type="Pfam" id="PF20882"/>
    </source>
</evidence>
<reference evidence="4" key="1">
    <citation type="journal article" date="2023" name="Genome Biol. Evol.">
        <title>First Whole Genome Sequence and Flow Cytometry Genome Size Data for the Lichen-Forming Fungus Ramalina farinacea (Ascomycota).</title>
        <authorList>
            <person name="Llewellyn T."/>
            <person name="Mian S."/>
            <person name="Hill R."/>
            <person name="Leitch I.J."/>
            <person name="Gaya E."/>
        </authorList>
    </citation>
    <scope>NUCLEOTIDE SEQUENCE</scope>
    <source>
        <strain evidence="4">LIQ254RAFAR</strain>
    </source>
</reference>
<comment type="caution">
    <text evidence="4">The sequence shown here is derived from an EMBL/GenBank/DDBJ whole genome shotgun (WGS) entry which is preliminary data.</text>
</comment>
<dbReference type="EMBL" id="JAPUFD010000004">
    <property type="protein sequence ID" value="MDI1486872.1"/>
    <property type="molecule type" value="Genomic_DNA"/>
</dbReference>
<feature type="domain" description="Kinetochore protein Sos7 coiled-coil" evidence="3">
    <location>
        <begin position="78"/>
        <end position="152"/>
    </location>
</feature>
<dbReference type="GO" id="GO:0034501">
    <property type="term" value="P:protein localization to kinetochore"/>
    <property type="evidence" value="ECO:0007669"/>
    <property type="project" value="InterPro"/>
</dbReference>
<feature type="region of interest" description="Disordered" evidence="2">
    <location>
        <begin position="178"/>
        <end position="198"/>
    </location>
</feature>
<sequence>MVDQQRVDNVIQGLRALQSSPLSIIRLSEPITAAPTSGRNSDASSSALDNPSAASLEADLAHYKSGAMHTSETHLRQELFSKLRFSYLEQVTKEKFLRAVVGDPPQIVEPAENSELENELVSIKAILKEQKQNVADMVTELEGEGRKLARRWETVQLQTTLLGSLPGEIGGLKETLEELRRRNRSDEDERSDDPNANLPLEATQALLDERRNELEDLNVQLRTLQQALPRQTRAAELEQREVMMLEQEREKAVAIAREAVERKREGGGADELDLRGRWLRSVEGGLRGLLGVQA</sequence>
<dbReference type="PANTHER" id="PTHR37329">
    <property type="entry name" value="KINETOCHORE PROTEIN SOS7"/>
    <property type="match status" value="1"/>
</dbReference>
<proteinExistence type="predicted"/>
<feature type="coiled-coil region" evidence="1">
    <location>
        <begin position="113"/>
        <end position="144"/>
    </location>
</feature>
<dbReference type="AlphaFoldDB" id="A0AA43TWH2"/>
<dbReference type="InterPro" id="IPR048781">
    <property type="entry name" value="Sos7_CC"/>
</dbReference>
<dbReference type="Proteomes" id="UP001161017">
    <property type="component" value="Unassembled WGS sequence"/>
</dbReference>